<dbReference type="SUPFAM" id="SSF57959">
    <property type="entry name" value="Leucine zipper domain"/>
    <property type="match status" value="1"/>
</dbReference>
<dbReference type="Proteomes" id="UP000031575">
    <property type="component" value="Unassembled WGS sequence"/>
</dbReference>
<feature type="compositionally biased region" description="Basic and acidic residues" evidence="1">
    <location>
        <begin position="50"/>
        <end position="71"/>
    </location>
</feature>
<dbReference type="AlphaFoldDB" id="A0A0C2F652"/>
<feature type="region of interest" description="Disordered" evidence="1">
    <location>
        <begin position="1"/>
        <end position="74"/>
    </location>
</feature>
<accession>A0A0C2F652</accession>
<organism evidence="2 3">
    <name type="scientific">Sporothrix brasiliensis 5110</name>
    <dbReference type="NCBI Taxonomy" id="1398154"/>
    <lineage>
        <taxon>Eukaryota</taxon>
        <taxon>Fungi</taxon>
        <taxon>Dikarya</taxon>
        <taxon>Ascomycota</taxon>
        <taxon>Pezizomycotina</taxon>
        <taxon>Sordariomycetes</taxon>
        <taxon>Sordariomycetidae</taxon>
        <taxon>Ophiostomatales</taxon>
        <taxon>Ophiostomataceae</taxon>
        <taxon>Sporothrix</taxon>
    </lineage>
</organism>
<dbReference type="InterPro" id="IPR021833">
    <property type="entry name" value="DUF3425"/>
</dbReference>
<dbReference type="GO" id="GO:0003700">
    <property type="term" value="F:DNA-binding transcription factor activity"/>
    <property type="evidence" value="ECO:0007669"/>
    <property type="project" value="InterPro"/>
</dbReference>
<feature type="region of interest" description="Disordered" evidence="1">
    <location>
        <begin position="169"/>
        <end position="191"/>
    </location>
</feature>
<evidence type="ECO:0000256" key="1">
    <source>
        <dbReference type="SAM" id="MobiDB-lite"/>
    </source>
</evidence>
<dbReference type="InterPro" id="IPR046347">
    <property type="entry name" value="bZIP_sf"/>
</dbReference>
<sequence>MTLPATDGNPGLMSPSPVAETAPPQPQAPAEPLKNKRGTGRRVPPPEGSRPLDKKRARDRRAQQALRDRTRSTIHNLSEQVSTLTRVVERQSQELSVVRGRLDAVSAENAMLRQKAAEASEPTDGTSAATSSPSPLWKTPPLNSPPTSIADQLFQGFVDVQRRTVALSPPSATSVSTSSAPDITPLLDSRRRGTDKVSRLASDVVRTYSELDTLPKQIAVHFLMTHLLTWFVLLDEPSWNSVPVWLRPTRAQRTIEHPPWIDRIPWPAARDYLVVHPEITLDQFAASYGTSVQIRWPYDPSMVVIVAPSAPGSNNNFIRDGDGDGDVNDYLVNPVFAHHIAKLANWEVGDVFRARFPEMARLIDESLHLNEDGQTQTLIGEQLASQPVSPSTTVSTTTSPSSPAPPVQPLSMPMAMPMESGLDYLPV</sequence>
<dbReference type="EMBL" id="AWTV01000004">
    <property type="protein sequence ID" value="KIH94414.1"/>
    <property type="molecule type" value="Genomic_DNA"/>
</dbReference>
<dbReference type="HOGENOM" id="CLU_020925_0_0_1"/>
<name>A0A0C2F652_9PEZI</name>
<feature type="compositionally biased region" description="Low complexity" evidence="1">
    <location>
        <begin position="169"/>
        <end position="181"/>
    </location>
</feature>
<dbReference type="CDD" id="cd14688">
    <property type="entry name" value="bZIP_YAP"/>
    <property type="match status" value="1"/>
</dbReference>
<comment type="caution">
    <text evidence="2">The sequence shown here is derived from an EMBL/GenBank/DDBJ whole genome shotgun (WGS) entry which is preliminary data.</text>
</comment>
<dbReference type="Pfam" id="PF11905">
    <property type="entry name" value="DUF3425"/>
    <property type="match status" value="1"/>
</dbReference>
<feature type="compositionally biased region" description="Polar residues" evidence="1">
    <location>
        <begin position="123"/>
        <end position="134"/>
    </location>
</feature>
<dbReference type="GeneID" id="63679098"/>
<keyword evidence="3" id="KW-1185">Reference proteome</keyword>
<protein>
    <recommendedName>
        <fullName evidence="4">BZIP transcription factor</fullName>
    </recommendedName>
</protein>
<evidence type="ECO:0000313" key="3">
    <source>
        <dbReference type="Proteomes" id="UP000031575"/>
    </source>
</evidence>
<dbReference type="PANTHER" id="PTHR37012:SF2">
    <property type="entry name" value="BZIP DOMAIN-CONTAINING PROTEIN-RELATED"/>
    <property type="match status" value="1"/>
</dbReference>
<reference evidence="2 3" key="1">
    <citation type="journal article" date="2014" name="BMC Genomics">
        <title>Comparative genomics of the major fungal agents of human and animal Sporotrichosis: Sporothrix schenckii and Sporothrix brasiliensis.</title>
        <authorList>
            <person name="Teixeira M.M."/>
            <person name="de Almeida L.G."/>
            <person name="Kubitschek-Barreira P."/>
            <person name="Alves F.L."/>
            <person name="Kioshima E.S."/>
            <person name="Abadio A.K."/>
            <person name="Fernandes L."/>
            <person name="Derengowski L.S."/>
            <person name="Ferreira K.S."/>
            <person name="Souza R.C."/>
            <person name="Ruiz J.C."/>
            <person name="de Andrade N.C."/>
            <person name="Paes H.C."/>
            <person name="Nicola A.M."/>
            <person name="Albuquerque P."/>
            <person name="Gerber A.L."/>
            <person name="Martins V.P."/>
            <person name="Peconick L.D."/>
            <person name="Neto A.V."/>
            <person name="Chaucanez C.B."/>
            <person name="Silva P.A."/>
            <person name="Cunha O.L."/>
            <person name="de Oliveira F.F."/>
            <person name="dos Santos T.C."/>
            <person name="Barros A.L."/>
            <person name="Soares M.A."/>
            <person name="de Oliveira L.M."/>
            <person name="Marini M.M."/>
            <person name="Villalobos-Duno H."/>
            <person name="Cunha M.M."/>
            <person name="de Hoog S."/>
            <person name="da Silveira J.F."/>
            <person name="Henrissat B."/>
            <person name="Nino-Vega G.A."/>
            <person name="Cisalpino P.S."/>
            <person name="Mora-Montes H.M."/>
            <person name="Almeida S.R."/>
            <person name="Stajich J.E."/>
            <person name="Lopes-Bezerra L.M."/>
            <person name="Vasconcelos A.T."/>
            <person name="Felipe M.S."/>
        </authorList>
    </citation>
    <scope>NUCLEOTIDE SEQUENCE [LARGE SCALE GENOMIC DNA]</scope>
    <source>
        <strain evidence="2 3">5110</strain>
    </source>
</reference>
<gene>
    <name evidence="2" type="ORF">SPBR_05914</name>
</gene>
<feature type="region of interest" description="Disordered" evidence="1">
    <location>
        <begin position="384"/>
        <end position="415"/>
    </location>
</feature>
<dbReference type="RefSeq" id="XP_040622424.1">
    <property type="nucleotide sequence ID" value="XM_040764177.1"/>
</dbReference>
<evidence type="ECO:0008006" key="4">
    <source>
        <dbReference type="Google" id="ProtNLM"/>
    </source>
</evidence>
<evidence type="ECO:0000313" key="2">
    <source>
        <dbReference type="EMBL" id="KIH94414.1"/>
    </source>
</evidence>
<dbReference type="VEuPathDB" id="FungiDB:SPBR_05914"/>
<dbReference type="OrthoDB" id="4161589at2759"/>
<dbReference type="Gene3D" id="1.20.5.170">
    <property type="match status" value="1"/>
</dbReference>
<proteinExistence type="predicted"/>
<dbReference type="PANTHER" id="PTHR37012">
    <property type="entry name" value="B-ZIP TRANSCRIPTION FACTOR (EUROFUNG)-RELATED"/>
    <property type="match status" value="1"/>
</dbReference>
<feature type="compositionally biased region" description="Low complexity" evidence="1">
    <location>
        <begin position="384"/>
        <end position="401"/>
    </location>
</feature>
<feature type="region of interest" description="Disordered" evidence="1">
    <location>
        <begin position="113"/>
        <end position="145"/>
    </location>
</feature>